<sequence>MQNTILDTEVTTIDGEVTSLQPYSGNVLLIVNVASKCGLTPQYEQLENLQKTWHQQGFSVLGFPCNQFLGQEPGSEEEIKTYCSTTWGVTFPMFSKIDVNGEGRHPLYQKLIDAAPTAVAPADSGFYERMASKGRAPLYPDDILWNFEKFLVGRDGKVLQRFSPDMTPEDPILVQTIKQALAN</sequence>
<dbReference type="GO" id="GO:0034599">
    <property type="term" value="P:cellular response to oxidative stress"/>
    <property type="evidence" value="ECO:0007669"/>
    <property type="project" value="TreeGrafter"/>
</dbReference>
<dbReference type="FunFam" id="3.40.30.10:FF:000010">
    <property type="entry name" value="Glutathione peroxidase"/>
    <property type="match status" value="1"/>
</dbReference>
<dbReference type="EC" id="1.11.1.9" evidence="3"/>
<dbReference type="EMBL" id="OW995941">
    <property type="protein sequence ID" value="CAH6595142.1"/>
    <property type="molecule type" value="Genomic_DNA"/>
</dbReference>
<dbReference type="NCBIfam" id="NF007900">
    <property type="entry name" value="PRK10606.1"/>
    <property type="match status" value="1"/>
</dbReference>
<evidence type="ECO:0000313" key="18">
    <source>
        <dbReference type="Proteomes" id="UP001164536"/>
    </source>
</evidence>
<evidence type="ECO:0000313" key="8">
    <source>
        <dbReference type="EMBL" id="ELV3679698.1"/>
    </source>
</evidence>
<evidence type="ECO:0000256" key="2">
    <source>
        <dbReference type="ARBA" id="ARBA00023002"/>
    </source>
</evidence>
<dbReference type="Proteomes" id="UP000512222">
    <property type="component" value="Chromosome"/>
</dbReference>
<dbReference type="CDD" id="cd00340">
    <property type="entry name" value="GSH_Peroxidase"/>
    <property type="match status" value="1"/>
</dbReference>
<evidence type="ECO:0000313" key="16">
    <source>
        <dbReference type="Proteomes" id="UP000512222"/>
    </source>
</evidence>
<dbReference type="Proteomes" id="UP000885148">
    <property type="component" value="Unassembled WGS sequence"/>
</dbReference>
<evidence type="ECO:0000313" key="10">
    <source>
        <dbReference type="EMBL" id="EMN4144106.1"/>
    </source>
</evidence>
<dbReference type="InterPro" id="IPR000889">
    <property type="entry name" value="Glutathione_peroxidase"/>
</dbReference>
<dbReference type="InterPro" id="IPR033674">
    <property type="entry name" value="BtuE"/>
</dbReference>
<evidence type="ECO:0000313" key="15">
    <source>
        <dbReference type="Proteomes" id="UP000263627"/>
    </source>
</evidence>
<comment type="catalytic activity">
    <reaction evidence="3">
        <text>a hydroperoxide + [thioredoxin]-dithiol = an alcohol + [thioredoxin]-disulfide + H2O</text>
        <dbReference type="Rhea" id="RHEA:62620"/>
        <dbReference type="Rhea" id="RHEA-COMP:10698"/>
        <dbReference type="Rhea" id="RHEA-COMP:10700"/>
        <dbReference type="ChEBI" id="CHEBI:15377"/>
        <dbReference type="ChEBI" id="CHEBI:29950"/>
        <dbReference type="ChEBI" id="CHEBI:30879"/>
        <dbReference type="ChEBI" id="CHEBI:35924"/>
        <dbReference type="ChEBI" id="CHEBI:50058"/>
        <dbReference type="EC" id="1.11.1.24"/>
    </reaction>
</comment>
<dbReference type="PROSITE" id="PS51355">
    <property type="entry name" value="GLUTATHIONE_PEROXID_3"/>
    <property type="match status" value="1"/>
</dbReference>
<dbReference type="AlphaFoldDB" id="A0A0D7LS37"/>
<reference evidence="14" key="7">
    <citation type="submission" date="2022-12" db="EMBL/GenBank/DDBJ databases">
        <title>2953647.</title>
        <authorList>
            <person name="Hergert J."/>
            <person name="Casey R."/>
            <person name="Wagner J."/>
            <person name="Young E.L."/>
            <person name="Oakeson K.F."/>
        </authorList>
    </citation>
    <scope>NUCLEOTIDE SEQUENCE</scope>
    <source>
        <strain evidence="14">2953647</strain>
    </source>
</reference>
<dbReference type="EMBL" id="ABKLER030000005">
    <property type="protein sequence ID" value="EMN4144106.1"/>
    <property type="molecule type" value="Genomic_DNA"/>
</dbReference>
<dbReference type="Proteomes" id="UP000789647">
    <property type="component" value="Chromosome"/>
</dbReference>
<organism evidence="11 17">
    <name type="scientific">Citrobacter freundii</name>
    <dbReference type="NCBI Taxonomy" id="546"/>
    <lineage>
        <taxon>Bacteria</taxon>
        <taxon>Pseudomonadati</taxon>
        <taxon>Pseudomonadota</taxon>
        <taxon>Gammaproteobacteria</taxon>
        <taxon>Enterobacterales</taxon>
        <taxon>Enterobacteriaceae</taxon>
        <taxon>Citrobacter</taxon>
        <taxon>Citrobacter freundii complex</taxon>
    </lineage>
</organism>
<evidence type="ECO:0000313" key="7">
    <source>
        <dbReference type="EMBL" id="EHT9939265.1"/>
    </source>
</evidence>
<dbReference type="HAMAP" id="MF_02061">
    <property type="entry name" value="Thiored_glutath_peroxid"/>
    <property type="match status" value="1"/>
</dbReference>
<reference evidence="11" key="1">
    <citation type="journal article" date="2018" name="Genome Biol.">
        <title>SKESA: strategic k-mer extension for scrupulous assemblies.</title>
        <authorList>
            <person name="Souvorov A."/>
            <person name="Agarwala R."/>
            <person name="Lipman D.J."/>
        </authorList>
    </citation>
    <scope>NUCLEOTIDE SEQUENCE</scope>
    <source>
        <strain evidence="11">91871</strain>
    </source>
</reference>
<reference evidence="16" key="3">
    <citation type="submission" date="2020-06" db="EMBL/GenBank/DDBJ databases">
        <title>REHAB project genomes.</title>
        <authorList>
            <person name="Shaw L.P."/>
        </authorList>
    </citation>
    <scope>NUCLEOTIDE SEQUENCE [LARGE SCALE GENOMIC DNA]</scope>
    <source>
        <strain evidence="16">RHBSTW-00370</strain>
    </source>
</reference>
<accession>A0A0D7LS37</accession>
<name>A0A0D7LS37_CITFR</name>
<dbReference type="PANTHER" id="PTHR11592">
    <property type="entry name" value="GLUTATHIONE PEROXIDASE"/>
    <property type="match status" value="1"/>
</dbReference>
<proteinExistence type="inferred from homology"/>
<evidence type="ECO:0000313" key="14">
    <source>
        <dbReference type="EMBL" id="WAZ55356.1"/>
    </source>
</evidence>
<dbReference type="PROSITE" id="PS00460">
    <property type="entry name" value="GLUTATHIONE_PEROXID_1"/>
    <property type="match status" value="1"/>
</dbReference>
<dbReference type="InterPro" id="IPR029759">
    <property type="entry name" value="GPX_AS"/>
</dbReference>
<reference evidence="5 15" key="2">
    <citation type="submission" date="2018-09" db="EMBL/GenBank/DDBJ databases">
        <title>Whole genome sequencing of Citrobacter freundii AR_0116.</title>
        <authorList>
            <person name="Conlan S."/>
            <person name="Thomas P.J."/>
            <person name="Mullikin J."/>
            <person name="Frank K.M."/>
            <person name="Segre J.A."/>
        </authorList>
    </citation>
    <scope>NUCLEOTIDE SEQUENCE [LARGE SCALE GENOMIC DNA]</scope>
    <source>
        <strain evidence="5 15">AR_0116</strain>
    </source>
</reference>
<comment type="similarity">
    <text evidence="3">Belongs to the glutathione peroxidase family. BtuE subfamily.</text>
</comment>
<dbReference type="PROSITE" id="PS00763">
    <property type="entry name" value="GLUTATHIONE_PEROXID_2"/>
    <property type="match status" value="1"/>
</dbReference>
<evidence type="ECO:0000256" key="1">
    <source>
        <dbReference type="ARBA" id="ARBA00022559"/>
    </source>
</evidence>
<dbReference type="EMBL" id="JAWPBU010000005">
    <property type="protein sequence ID" value="MDW2758273.1"/>
    <property type="molecule type" value="Genomic_DNA"/>
</dbReference>
<dbReference type="EC" id="1.11.1.24" evidence="3"/>
<feature type="active site" evidence="3 4">
    <location>
        <position position="37"/>
    </location>
</feature>
<reference evidence="9" key="9">
    <citation type="submission" date="2024-02" db="EMBL/GenBank/DDBJ databases">
        <authorList>
            <consortium name="Clinical and Environmental Microbiology Branch: Whole genome sequencing antimicrobial resistance pathogens in the healthcare setting"/>
        </authorList>
    </citation>
    <scope>NUCLEOTIDE SEQUENCE</scope>
    <source>
        <strain evidence="7">2021DK-00049</strain>
        <strain evidence="10">2023GN-00102</strain>
        <strain evidence="8">2023GN-00287</strain>
        <strain evidence="9">Whole organism</strain>
    </source>
</reference>
<evidence type="ECO:0000313" key="12">
    <source>
        <dbReference type="EMBL" id="MDW2758273.1"/>
    </source>
</evidence>
<evidence type="ECO:0000256" key="3">
    <source>
        <dbReference type="HAMAP-Rule" id="MF_02061"/>
    </source>
</evidence>
<evidence type="ECO:0000256" key="4">
    <source>
        <dbReference type="PIRSR" id="PIRSR000303-1"/>
    </source>
</evidence>
<dbReference type="EMBL" id="ABOSXX010000007">
    <property type="protein sequence ID" value="ELV3679698.1"/>
    <property type="molecule type" value="Genomic_DNA"/>
</dbReference>
<dbReference type="GO" id="GO:0140824">
    <property type="term" value="F:thioredoxin-dependent peroxiredoxin activity"/>
    <property type="evidence" value="ECO:0007669"/>
    <property type="project" value="UniProtKB-EC"/>
</dbReference>
<reference evidence="11" key="5">
    <citation type="submission" date="2021-07" db="EMBL/GenBank/DDBJ databases">
        <authorList>
            <consortium name="NCBI Pathogen Detection Project"/>
        </authorList>
    </citation>
    <scope>NUCLEOTIDE SEQUENCE</scope>
    <source>
        <strain evidence="11">91871</strain>
    </source>
</reference>
<dbReference type="EMBL" id="ABLGCN030000001">
    <property type="protein sequence ID" value="EMM7456016.1"/>
    <property type="molecule type" value="Genomic_DNA"/>
</dbReference>
<dbReference type="EMBL" id="ABBJDF010000012">
    <property type="protein sequence ID" value="EHT9939265.1"/>
    <property type="molecule type" value="Genomic_DNA"/>
</dbReference>
<dbReference type="SUPFAM" id="SSF52833">
    <property type="entry name" value="Thioredoxin-like"/>
    <property type="match status" value="1"/>
</dbReference>
<dbReference type="InterPro" id="IPR029760">
    <property type="entry name" value="GPX_CS"/>
</dbReference>
<dbReference type="InterPro" id="IPR036249">
    <property type="entry name" value="Thioredoxin-like_sf"/>
</dbReference>
<gene>
    <name evidence="3" type="primary">btuE</name>
    <name evidence="6" type="ORF">AI2935V1_2846</name>
    <name evidence="5" type="ORF">AM363_13835</name>
    <name evidence="13" type="ORF">HV178_13485</name>
    <name evidence="11" type="ORF">KV121_000146</name>
    <name evidence="7" type="ORF">KY227_002338</name>
    <name evidence="14" type="ORF">O4000_13525</name>
    <name evidence="9" type="ORF">P7U51_000464</name>
    <name evidence="10" type="ORF">PQQ21_001321</name>
    <name evidence="12" type="ORF">RYZ67_07240</name>
    <name evidence="8" type="ORF">SGX49_002111</name>
</gene>
<dbReference type="PANTHER" id="PTHR11592:SF40">
    <property type="entry name" value="THIOREDOXIN_GLUTATHIONE PEROXIDASE BTUE"/>
    <property type="match status" value="1"/>
</dbReference>
<dbReference type="EMBL" id="CP056573">
    <property type="protein sequence ID" value="QLV30927.1"/>
    <property type="molecule type" value="Genomic_DNA"/>
</dbReference>
<keyword evidence="1 3" id="KW-0575">Peroxidase</keyword>
<keyword evidence="18" id="KW-1185">Reference proteome</keyword>
<dbReference type="EMBL" id="CP114564">
    <property type="protein sequence ID" value="WAZ55356.1"/>
    <property type="molecule type" value="Genomic_DNA"/>
</dbReference>
<evidence type="ECO:0000313" key="5">
    <source>
        <dbReference type="EMBL" id="AXZ47927.1"/>
    </source>
</evidence>
<dbReference type="Proteomes" id="UP000263627">
    <property type="component" value="Chromosome"/>
</dbReference>
<comment type="function">
    <text evidence="3">Non-specific peroxidase that can use thioredoxin or glutathione as a reducing agent.</text>
</comment>
<evidence type="ECO:0000313" key="9">
    <source>
        <dbReference type="EMBL" id="EMM7456016.1"/>
    </source>
</evidence>
<dbReference type="Pfam" id="PF00255">
    <property type="entry name" value="GSHPx"/>
    <property type="match status" value="1"/>
</dbReference>
<dbReference type="PRINTS" id="PR01011">
    <property type="entry name" value="GLUTPROXDASE"/>
</dbReference>
<reference evidence="12" key="8">
    <citation type="submission" date="2023-10" db="EMBL/GenBank/DDBJ databases">
        <title>Fecal carriage and genetic characteristics of carbapenem-resistant Enterobacterales among healthy adults from four provinces of China.</title>
        <authorList>
            <person name="Li Y."/>
            <person name="Zhang R."/>
        </authorList>
    </citation>
    <scope>NUCLEOTIDE SEQUENCE</scope>
    <source>
        <strain evidence="12">HN-136</strain>
    </source>
</reference>
<dbReference type="PIRSF" id="PIRSF000303">
    <property type="entry name" value="Glutathion_perox"/>
    <property type="match status" value="1"/>
</dbReference>
<evidence type="ECO:0000313" key="13">
    <source>
        <dbReference type="EMBL" id="QLV30927.1"/>
    </source>
</evidence>
<dbReference type="Proteomes" id="UP001278087">
    <property type="component" value="Unassembled WGS sequence"/>
</dbReference>
<dbReference type="GeneID" id="87001495"/>
<dbReference type="Proteomes" id="UP001279522">
    <property type="component" value="Unassembled WGS sequence"/>
</dbReference>
<dbReference type="EMBL" id="DAESCB010000001">
    <property type="protein sequence ID" value="HBH7040171.1"/>
    <property type="molecule type" value="Genomic_DNA"/>
</dbReference>
<dbReference type="Proteomes" id="UP001169574">
    <property type="component" value="Unassembled WGS sequence"/>
</dbReference>
<evidence type="ECO:0000313" key="17">
    <source>
        <dbReference type="Proteomes" id="UP000885148"/>
    </source>
</evidence>
<keyword evidence="2 3" id="KW-0560">Oxidoreductase</keyword>
<evidence type="ECO:0000313" key="6">
    <source>
        <dbReference type="EMBL" id="CAH6595142.1"/>
    </source>
</evidence>
<evidence type="ECO:0000313" key="11">
    <source>
        <dbReference type="EMBL" id="HBH7040171.1"/>
    </source>
</evidence>
<comment type="catalytic activity">
    <reaction evidence="3">
        <text>2 glutathione + H2O2 = glutathione disulfide + 2 H2O</text>
        <dbReference type="Rhea" id="RHEA:16833"/>
        <dbReference type="ChEBI" id="CHEBI:15377"/>
        <dbReference type="ChEBI" id="CHEBI:16240"/>
        <dbReference type="ChEBI" id="CHEBI:57925"/>
        <dbReference type="ChEBI" id="CHEBI:58297"/>
        <dbReference type="EC" id="1.11.1.9"/>
    </reaction>
</comment>
<dbReference type="RefSeq" id="WP_003030569.1">
    <property type="nucleotide sequence ID" value="NZ_AP026940.1"/>
</dbReference>
<dbReference type="Proteomes" id="UP001164536">
    <property type="component" value="Chromosome"/>
</dbReference>
<dbReference type="OrthoDB" id="9785502at2"/>
<dbReference type="GO" id="GO:0004602">
    <property type="term" value="F:glutathione peroxidase activity"/>
    <property type="evidence" value="ECO:0007669"/>
    <property type="project" value="UniProtKB-UniRule"/>
</dbReference>
<reference evidence="6" key="6">
    <citation type="submission" date="2022-05" db="EMBL/GenBank/DDBJ databases">
        <authorList>
            <person name="Alioto T."/>
            <person name="Alioto T."/>
            <person name="Gomez Garrido J."/>
        </authorList>
    </citation>
    <scope>NUCLEOTIDE SEQUENCE</scope>
    <source>
        <strain evidence="6">112</strain>
    </source>
</reference>
<dbReference type="EMBL" id="CP032184">
    <property type="protein sequence ID" value="AXZ47927.1"/>
    <property type="molecule type" value="Genomic_DNA"/>
</dbReference>
<reference evidence="13" key="4">
    <citation type="journal article" date="2021" name="Microb. Genom.">
        <title>A genomic epidemiological study shows that prevalence of antimicrobial resistance in Enterobacterales is associated with the livestock host, as well as antimicrobial usage.</title>
        <authorList>
            <person name="AbuOun M."/>
            <person name="Jones H."/>
            <person name="Stubberfield E."/>
            <person name="Gilson D."/>
            <person name="Shaw L.P."/>
            <person name="Hubbard A.T.M."/>
            <person name="Chau K.K."/>
            <person name="Sebra R."/>
            <person name="Peto T.E.A."/>
            <person name="Crook D.W."/>
            <person name="Read D.S."/>
            <person name="Gweon H.S."/>
            <person name="Walker A.S."/>
            <person name="Stoesser N."/>
            <person name="Smith R.P."/>
            <person name="Anjum M.F."/>
            <person name="On Behalf Of The Rehab Consortium."/>
        </authorList>
    </citation>
    <scope>NUCLEOTIDE SEQUENCE</scope>
    <source>
        <strain evidence="13">RHBSTW-00370</strain>
    </source>
</reference>
<dbReference type="STRING" id="1333848.CFNIH1_16655"/>
<dbReference type="Gene3D" id="3.40.30.10">
    <property type="entry name" value="Glutaredoxin"/>
    <property type="match status" value="1"/>
</dbReference>
<protein>
    <recommendedName>
        <fullName evidence="3">Thioredoxin/glutathione peroxidase BtuE</fullName>
        <ecNumber evidence="3">1.11.1.24</ecNumber>
        <ecNumber evidence="3">1.11.1.9</ecNumber>
    </recommendedName>
</protein>